<dbReference type="GO" id="GO:0003677">
    <property type="term" value="F:DNA binding"/>
    <property type="evidence" value="ECO:0007669"/>
    <property type="project" value="UniProtKB-KW"/>
</dbReference>
<dbReference type="Proteomes" id="UP001141629">
    <property type="component" value="Unassembled WGS sequence"/>
</dbReference>
<reference evidence="4" key="1">
    <citation type="submission" date="2020-07" db="EMBL/GenBank/DDBJ databases">
        <authorList>
            <person name="Pettersson B.M.F."/>
            <person name="Behra P.R.K."/>
            <person name="Ramesh M."/>
            <person name="Das S."/>
            <person name="Dasgupta S."/>
            <person name="Kirsebom L.A."/>
        </authorList>
    </citation>
    <scope>NUCLEOTIDE SEQUENCE</scope>
    <source>
        <strain evidence="4">DSM 44838</strain>
    </source>
</reference>
<protein>
    <submittedName>
        <fullName evidence="4">Response regulator transcription factor</fullName>
    </submittedName>
</protein>
<feature type="modified residue" description="4-aspartylphosphate" evidence="2">
    <location>
        <position position="64"/>
    </location>
</feature>
<evidence type="ECO:0000313" key="4">
    <source>
        <dbReference type="EMBL" id="MCV7420830.1"/>
    </source>
</evidence>
<dbReference type="InterPro" id="IPR039420">
    <property type="entry name" value="WalR-like"/>
</dbReference>
<keyword evidence="2" id="KW-0597">Phosphoprotein</keyword>
<organism evidence="4 5">
    <name type="scientific">Mycobacterium yunnanensis</name>
    <dbReference type="NCBI Taxonomy" id="368477"/>
    <lineage>
        <taxon>Bacteria</taxon>
        <taxon>Bacillati</taxon>
        <taxon>Actinomycetota</taxon>
        <taxon>Actinomycetes</taxon>
        <taxon>Mycobacteriales</taxon>
        <taxon>Mycobacteriaceae</taxon>
        <taxon>Mycobacterium</taxon>
    </lineage>
</organism>
<dbReference type="EMBL" id="JACKVK010000005">
    <property type="protein sequence ID" value="MCV7420830.1"/>
    <property type="molecule type" value="Genomic_DNA"/>
</dbReference>
<dbReference type="Pfam" id="PF00196">
    <property type="entry name" value="GerE"/>
    <property type="match status" value="1"/>
</dbReference>
<evidence type="ECO:0000256" key="1">
    <source>
        <dbReference type="ARBA" id="ARBA00023125"/>
    </source>
</evidence>
<evidence type="ECO:0000313" key="5">
    <source>
        <dbReference type="Proteomes" id="UP001141629"/>
    </source>
</evidence>
<keyword evidence="5" id="KW-1185">Reference proteome</keyword>
<evidence type="ECO:0000256" key="2">
    <source>
        <dbReference type="PROSITE-ProRule" id="PRU00169"/>
    </source>
</evidence>
<dbReference type="RefSeq" id="WP_263995598.1">
    <property type="nucleotide sequence ID" value="NZ_JACKVK010000005.1"/>
</dbReference>
<dbReference type="Gene3D" id="3.40.50.2300">
    <property type="match status" value="1"/>
</dbReference>
<feature type="domain" description="Response regulatory" evidence="3">
    <location>
        <begin position="12"/>
        <end position="128"/>
    </location>
</feature>
<dbReference type="InterPro" id="IPR016032">
    <property type="entry name" value="Sig_transdc_resp-reg_C-effctor"/>
</dbReference>
<dbReference type="PANTHER" id="PTHR43214:SF44">
    <property type="entry name" value="TWO-COMPONENT RESPONSE REGULATOR"/>
    <property type="match status" value="1"/>
</dbReference>
<dbReference type="Gene3D" id="1.10.10.10">
    <property type="entry name" value="Winged helix-like DNA-binding domain superfamily/Winged helix DNA-binding domain"/>
    <property type="match status" value="1"/>
</dbReference>
<dbReference type="GO" id="GO:0006355">
    <property type="term" value="P:regulation of DNA-templated transcription"/>
    <property type="evidence" value="ECO:0007669"/>
    <property type="project" value="InterPro"/>
</dbReference>
<dbReference type="InterPro" id="IPR011006">
    <property type="entry name" value="CheY-like_superfamily"/>
</dbReference>
<accession>A0A9X3BT75</accession>
<dbReference type="GO" id="GO:0000160">
    <property type="term" value="P:phosphorelay signal transduction system"/>
    <property type="evidence" value="ECO:0007669"/>
    <property type="project" value="InterPro"/>
</dbReference>
<dbReference type="PANTHER" id="PTHR43214">
    <property type="entry name" value="TWO-COMPONENT RESPONSE REGULATOR"/>
    <property type="match status" value="1"/>
</dbReference>
<dbReference type="AlphaFoldDB" id="A0A9X3BT75"/>
<dbReference type="SMART" id="SM00448">
    <property type="entry name" value="REC"/>
    <property type="match status" value="1"/>
</dbReference>
<comment type="caution">
    <text evidence="4">The sequence shown here is derived from an EMBL/GenBank/DDBJ whole genome shotgun (WGS) entry which is preliminary data.</text>
</comment>
<reference evidence="4" key="2">
    <citation type="journal article" date="2022" name="BMC Genomics">
        <title>Comparative genome analysis of mycobacteria focusing on tRNA and non-coding RNA.</title>
        <authorList>
            <person name="Behra P.R.K."/>
            <person name="Pettersson B.M.F."/>
            <person name="Ramesh M."/>
            <person name="Das S."/>
            <person name="Dasgupta S."/>
            <person name="Kirsebom L.A."/>
        </authorList>
    </citation>
    <scope>NUCLEOTIDE SEQUENCE</scope>
    <source>
        <strain evidence="4">DSM 44838</strain>
    </source>
</reference>
<dbReference type="InterPro" id="IPR001789">
    <property type="entry name" value="Sig_transdc_resp-reg_receiver"/>
</dbReference>
<dbReference type="InterPro" id="IPR000792">
    <property type="entry name" value="Tscrpt_reg_LuxR_C"/>
</dbReference>
<sequence length="223" mass="24315">MTEESQIAHPMPIVVIDDHDAIQMAVQIWCQQADPPISVATGFSVTSEFLGAHGTGPPAVVVFDLEQRSHRPDFAGLEKVVARGHRVVVYSHLAGDEVILRCLELGAVTFIVKSEGRSHLVDAIRAALANEPYVGPRMAKAIFHDRSVGRPKLGPREKEVLIAWFQTESKDLVGQKLAISSTTVRTHLQRVRAKYAAVGRAAPTKSALVARAIQDGIIYLDDL</sequence>
<name>A0A9X3BT75_9MYCO</name>
<dbReference type="InterPro" id="IPR036388">
    <property type="entry name" value="WH-like_DNA-bd_sf"/>
</dbReference>
<evidence type="ECO:0000259" key="3">
    <source>
        <dbReference type="PROSITE" id="PS50110"/>
    </source>
</evidence>
<proteinExistence type="predicted"/>
<keyword evidence="1" id="KW-0238">DNA-binding</keyword>
<gene>
    <name evidence="4" type="ORF">H7K45_09800</name>
</gene>
<dbReference type="PROSITE" id="PS50110">
    <property type="entry name" value="RESPONSE_REGULATORY"/>
    <property type="match status" value="1"/>
</dbReference>
<dbReference type="SUPFAM" id="SSF52172">
    <property type="entry name" value="CheY-like"/>
    <property type="match status" value="1"/>
</dbReference>
<dbReference type="SUPFAM" id="SSF46894">
    <property type="entry name" value="C-terminal effector domain of the bipartite response regulators"/>
    <property type="match status" value="1"/>
</dbReference>